<keyword evidence="3" id="KW-0411">Iron-sulfur</keyword>
<dbReference type="Proteomes" id="UP000199073">
    <property type="component" value="Unassembled WGS sequence"/>
</dbReference>
<dbReference type="RefSeq" id="WP_245695130.1">
    <property type="nucleotide sequence ID" value="NZ_FNJI01000018.1"/>
</dbReference>
<accession>A0A1H0SBT7</accession>
<evidence type="ECO:0000256" key="3">
    <source>
        <dbReference type="ARBA" id="ARBA00023014"/>
    </source>
</evidence>
<dbReference type="PANTHER" id="PTHR43193">
    <property type="match status" value="1"/>
</dbReference>
<dbReference type="AlphaFoldDB" id="A0A1H0SBT7"/>
<dbReference type="InterPro" id="IPR017896">
    <property type="entry name" value="4Fe4S_Fe-S-bd"/>
</dbReference>
<evidence type="ECO:0000256" key="1">
    <source>
        <dbReference type="ARBA" id="ARBA00022723"/>
    </source>
</evidence>
<reference evidence="5 6" key="1">
    <citation type="submission" date="2016-10" db="EMBL/GenBank/DDBJ databases">
        <authorList>
            <person name="de Groot N.N."/>
        </authorList>
    </citation>
    <scope>NUCLEOTIDE SEQUENCE [LARGE SCALE GENOMIC DNA]</scope>
    <source>
        <strain evidence="5 6">DSM 12130</strain>
    </source>
</reference>
<keyword evidence="2" id="KW-0408">Iron</keyword>
<organism evidence="5 6">
    <name type="scientific">Desulforhopalus singaporensis</name>
    <dbReference type="NCBI Taxonomy" id="91360"/>
    <lineage>
        <taxon>Bacteria</taxon>
        <taxon>Pseudomonadati</taxon>
        <taxon>Thermodesulfobacteriota</taxon>
        <taxon>Desulfobulbia</taxon>
        <taxon>Desulfobulbales</taxon>
        <taxon>Desulfocapsaceae</taxon>
        <taxon>Desulforhopalus</taxon>
    </lineage>
</organism>
<keyword evidence="6" id="KW-1185">Reference proteome</keyword>
<dbReference type="Pfam" id="PF12838">
    <property type="entry name" value="Fer4_7"/>
    <property type="match status" value="1"/>
</dbReference>
<dbReference type="InterPro" id="IPR017900">
    <property type="entry name" value="4Fe4S_Fe_S_CS"/>
</dbReference>
<dbReference type="PROSITE" id="PS51379">
    <property type="entry name" value="4FE4S_FER_2"/>
    <property type="match status" value="2"/>
</dbReference>
<dbReference type="PROSITE" id="PS00198">
    <property type="entry name" value="4FE4S_FER_1"/>
    <property type="match status" value="2"/>
</dbReference>
<dbReference type="InterPro" id="IPR052977">
    <property type="entry name" value="Polyferredoxin-like_ET"/>
</dbReference>
<keyword evidence="1" id="KW-0479">Metal-binding</keyword>
<feature type="domain" description="4Fe-4S ferredoxin-type" evidence="4">
    <location>
        <begin position="9"/>
        <end position="38"/>
    </location>
</feature>
<name>A0A1H0SBT7_9BACT</name>
<feature type="domain" description="4Fe-4S ferredoxin-type" evidence="4">
    <location>
        <begin position="45"/>
        <end position="74"/>
    </location>
</feature>
<evidence type="ECO:0000313" key="6">
    <source>
        <dbReference type="Proteomes" id="UP000199073"/>
    </source>
</evidence>
<dbReference type="SUPFAM" id="SSF54862">
    <property type="entry name" value="4Fe-4S ferredoxins"/>
    <property type="match status" value="1"/>
</dbReference>
<dbReference type="GO" id="GO:0046872">
    <property type="term" value="F:metal ion binding"/>
    <property type="evidence" value="ECO:0007669"/>
    <property type="project" value="UniProtKB-KW"/>
</dbReference>
<dbReference type="PANTHER" id="PTHR43193:SF2">
    <property type="entry name" value="POLYFERREDOXIN PROTEIN FWDF"/>
    <property type="match status" value="1"/>
</dbReference>
<protein>
    <submittedName>
        <fullName evidence="5">2-oxoglutarate ferredoxin oxidoreductase subunit delta</fullName>
    </submittedName>
</protein>
<dbReference type="Gene3D" id="3.30.70.20">
    <property type="match status" value="2"/>
</dbReference>
<proteinExistence type="predicted"/>
<dbReference type="GO" id="GO:0051536">
    <property type="term" value="F:iron-sulfur cluster binding"/>
    <property type="evidence" value="ECO:0007669"/>
    <property type="project" value="UniProtKB-KW"/>
</dbReference>
<dbReference type="STRING" id="91360.SAMN05660330_02614"/>
<evidence type="ECO:0000259" key="4">
    <source>
        <dbReference type="PROSITE" id="PS51379"/>
    </source>
</evidence>
<sequence>MTKASKKRLHMVQHHERCKGCGFCILECPKEALSVSDDVNRKGYPLVKLDEEKCIVCAICHTVCPDYVFERREVA</sequence>
<evidence type="ECO:0000313" key="5">
    <source>
        <dbReference type="EMBL" id="SDP39214.1"/>
    </source>
</evidence>
<gene>
    <name evidence="5" type="ORF">SAMN05660330_02614</name>
</gene>
<dbReference type="EMBL" id="FNJI01000018">
    <property type="protein sequence ID" value="SDP39214.1"/>
    <property type="molecule type" value="Genomic_DNA"/>
</dbReference>
<evidence type="ECO:0000256" key="2">
    <source>
        <dbReference type="ARBA" id="ARBA00023004"/>
    </source>
</evidence>